<evidence type="ECO:0000256" key="2">
    <source>
        <dbReference type="ARBA" id="ARBA00022803"/>
    </source>
</evidence>
<evidence type="ECO:0000256" key="3">
    <source>
        <dbReference type="PROSITE-ProRule" id="PRU00339"/>
    </source>
</evidence>
<dbReference type="PROSITE" id="PS50005">
    <property type="entry name" value="TPR"/>
    <property type="match status" value="1"/>
</dbReference>
<organism evidence="5 6">
    <name type="scientific">Rotaria sordida</name>
    <dbReference type="NCBI Taxonomy" id="392033"/>
    <lineage>
        <taxon>Eukaryota</taxon>
        <taxon>Metazoa</taxon>
        <taxon>Spiralia</taxon>
        <taxon>Gnathifera</taxon>
        <taxon>Rotifera</taxon>
        <taxon>Eurotatoria</taxon>
        <taxon>Bdelloidea</taxon>
        <taxon>Philodinida</taxon>
        <taxon>Philodinidae</taxon>
        <taxon>Rotaria</taxon>
    </lineage>
</organism>
<dbReference type="AlphaFoldDB" id="A0A814E9Y1"/>
<dbReference type="SMART" id="SM00028">
    <property type="entry name" value="TPR"/>
    <property type="match status" value="7"/>
</dbReference>
<keyword evidence="1" id="KW-0677">Repeat</keyword>
<name>A0A814E9Y1_9BILA</name>
<dbReference type="PANTHER" id="PTHR45641">
    <property type="entry name" value="TETRATRICOPEPTIDE REPEAT PROTEIN (AFU_ORTHOLOGUE AFUA_6G03870)"/>
    <property type="match status" value="1"/>
</dbReference>
<accession>A0A814E9Y1</accession>
<dbReference type="InterPro" id="IPR003540">
    <property type="entry name" value="ADP-ribosyltransferase"/>
</dbReference>
<dbReference type="InterPro" id="IPR019734">
    <property type="entry name" value="TPR_rpt"/>
</dbReference>
<evidence type="ECO:0000313" key="6">
    <source>
        <dbReference type="Proteomes" id="UP000663864"/>
    </source>
</evidence>
<dbReference type="PROSITE" id="PS50293">
    <property type="entry name" value="TPR_REGION"/>
    <property type="match status" value="1"/>
</dbReference>
<feature type="domain" description="ADP ribosyltransferase" evidence="4">
    <location>
        <begin position="70"/>
        <end position="237"/>
    </location>
</feature>
<dbReference type="SUPFAM" id="SSF48452">
    <property type="entry name" value="TPR-like"/>
    <property type="match status" value="2"/>
</dbReference>
<keyword evidence="2 3" id="KW-0802">TPR repeat</keyword>
<sequence length="717" mass="83261">MHLVEKLVLAFSLFDHKQKATKDLSKESASFFWHQMLIDVLKQMPSDEQSKEAMLNICRDYYRNNQYELDNIEEFRRNYTRDKAIEWYTAECFLYRLLNKALRTEDIELLYTFRFFLIDLCVALEEQSVHLKDKGILTVYRGTTIPLEEIEKLKESVGKVISTNGFLSTSRNIDVSRQFLQNKFNSNTHRPVLFKIQADPSLKMAIFADIENKTQIQGEEEVLFNLNSVFKIKSFDYNSTYLCWMLELVTTDECSDMIQQYLTFSEQQLDEYPPVIKFGRLLLNEMGQVNQAGKYFNMLLKSLPFDHPDIASVHNATGNVCERKGEFNLALKNYELAYQIRQEKLSSDHPHIAISLKNMGNIYSRRGNFNQALNYYQKALDIEEKYYPSDHLQKGMTILNIGLTYASTYDLDTALIHLYRALEMYKRVLPSQHLNIAQCLGNIGYVHKTKYDFHTALDYYCQQLEMEEKCLPSNHPDLSKHLSWIVEIYNKMGKIDKAMEFCKEKLDRQKNILGETHSQIARTLMIMAEVSKNIDPNQSVEYYKESLSILEHLTPSDHQATAECLTSMACFYGTLNMFDHALQCQLKAHDLLRQAHSSDHVYLAHSLRNIATSYEKMNNNKEALRCFHESLSIYRINYGSEDQNVRRTEADIARLSEKQNLITSNESMEARVIEDQHPPSCQETLSSVHLTAPVKVDCGNIKNKSLKTDKSKACVLE</sequence>
<evidence type="ECO:0000313" key="5">
    <source>
        <dbReference type="EMBL" id="CAF0969201.1"/>
    </source>
</evidence>
<evidence type="ECO:0000256" key="1">
    <source>
        <dbReference type="ARBA" id="ARBA00022737"/>
    </source>
</evidence>
<dbReference type="Pfam" id="PF13424">
    <property type="entry name" value="TPR_12"/>
    <property type="match status" value="3"/>
</dbReference>
<proteinExistence type="predicted"/>
<dbReference type="GO" id="GO:0005576">
    <property type="term" value="C:extracellular region"/>
    <property type="evidence" value="ECO:0007669"/>
    <property type="project" value="InterPro"/>
</dbReference>
<protein>
    <recommendedName>
        <fullName evidence="4">ADP ribosyltransferase domain-containing protein</fullName>
    </recommendedName>
</protein>
<dbReference type="EMBL" id="CAJNOT010000400">
    <property type="protein sequence ID" value="CAF0969201.1"/>
    <property type="molecule type" value="Genomic_DNA"/>
</dbReference>
<reference evidence="5" key="1">
    <citation type="submission" date="2021-02" db="EMBL/GenBank/DDBJ databases">
        <authorList>
            <person name="Nowell W R."/>
        </authorList>
    </citation>
    <scope>NUCLEOTIDE SEQUENCE</scope>
</reference>
<comment type="caution">
    <text evidence="5">The sequence shown here is derived from an EMBL/GenBank/DDBJ whole genome shotgun (WGS) entry which is preliminary data.</text>
</comment>
<dbReference type="Pfam" id="PF03496">
    <property type="entry name" value="ADPrib_exo_Tox"/>
    <property type="match status" value="1"/>
</dbReference>
<dbReference type="Gene3D" id="1.25.40.10">
    <property type="entry name" value="Tetratricopeptide repeat domain"/>
    <property type="match status" value="3"/>
</dbReference>
<dbReference type="InterPro" id="IPR011990">
    <property type="entry name" value="TPR-like_helical_dom_sf"/>
</dbReference>
<feature type="repeat" description="TPR" evidence="3">
    <location>
        <begin position="353"/>
        <end position="386"/>
    </location>
</feature>
<dbReference type="Gene3D" id="3.90.176.10">
    <property type="entry name" value="Toxin ADP-ribosyltransferase, Chain A, domain 1"/>
    <property type="match status" value="1"/>
</dbReference>
<dbReference type="PROSITE" id="PS51996">
    <property type="entry name" value="TR_MART"/>
    <property type="match status" value="1"/>
</dbReference>
<gene>
    <name evidence="5" type="ORF">ZHD862_LOCUS10912</name>
</gene>
<dbReference type="PANTHER" id="PTHR45641:SF19">
    <property type="entry name" value="NEPHROCYSTIN-3"/>
    <property type="match status" value="1"/>
</dbReference>
<dbReference type="SUPFAM" id="SSF56399">
    <property type="entry name" value="ADP-ribosylation"/>
    <property type="match status" value="1"/>
</dbReference>
<dbReference type="Proteomes" id="UP000663864">
    <property type="component" value="Unassembled WGS sequence"/>
</dbReference>
<evidence type="ECO:0000259" key="4">
    <source>
        <dbReference type="Pfam" id="PF03496"/>
    </source>
</evidence>